<dbReference type="Proteomes" id="UP000422648">
    <property type="component" value="Segment"/>
</dbReference>
<sequence>MEAILHYYTVLDISGKICNMDDDLVNNIFIACEQSFNDCEDEVKHDTLLTNEIKTWLITNGYDNIVLNVGMLHWLTDLINSNIDC</sequence>
<proteinExistence type="predicted"/>
<dbReference type="KEGG" id="vg:55802924"/>
<evidence type="ECO:0000313" key="2">
    <source>
        <dbReference type="Proteomes" id="UP000422648"/>
    </source>
</evidence>
<protein>
    <submittedName>
        <fullName evidence="1">Uncharacterized protein</fullName>
    </submittedName>
</protein>
<evidence type="ECO:0000313" key="1">
    <source>
        <dbReference type="EMBL" id="BBI90511.1"/>
    </source>
</evidence>
<dbReference type="GeneID" id="55802924"/>
<organism evidence="1 2">
    <name type="scientific">Tenacibaculum phage PTm1</name>
    <dbReference type="NCBI Taxonomy" id="2547425"/>
    <lineage>
        <taxon>Viruses</taxon>
        <taxon>Duplodnaviria</taxon>
        <taxon>Heunggongvirae</taxon>
        <taxon>Uroviricota</taxon>
        <taxon>Caudoviricetes</taxon>
        <taxon>Shirahamavirus</taxon>
        <taxon>Shirahamavirus PTm1</taxon>
    </lineage>
</organism>
<dbReference type="EMBL" id="AP019524">
    <property type="protein sequence ID" value="BBI90511.1"/>
    <property type="molecule type" value="Genomic_DNA"/>
</dbReference>
<keyword evidence="2" id="KW-1185">Reference proteome</keyword>
<accession>A0A5S9HXJ1</accession>
<reference evidence="1 2" key="1">
    <citation type="journal article" date="2019" name="Arch. Virol.">
        <title>A novel jumbo Tenacibaculum maritimum lytic phage with head-fiber-like appendages.</title>
        <authorList>
            <person name="Kawato Y."/>
            <person name="Istiqomah I."/>
            <person name="Gaafar A.Y."/>
            <person name="Hanaoka M."/>
            <person name="Ishimaru K."/>
            <person name="Yasuike M."/>
            <person name="Nishiki I."/>
            <person name="Nakamura Y."/>
            <person name="Fujiwara A."/>
            <person name="Nakai T."/>
        </authorList>
    </citation>
    <scope>NUCLEOTIDE SEQUENCE [LARGE SCALE GENOMIC DNA]</scope>
    <source>
        <strain evidence="1 2">PTm1</strain>
    </source>
</reference>
<dbReference type="RefSeq" id="YP_009873803.1">
    <property type="nucleotide sequence ID" value="NC_049340.1"/>
</dbReference>
<name>A0A5S9HXJ1_9CAUD</name>